<feature type="binding site" evidence="2">
    <location>
        <position position="70"/>
    </location>
    <ligand>
        <name>substrate</name>
    </ligand>
</feature>
<comment type="caution">
    <text evidence="3">The sequence shown here is derived from an EMBL/GenBank/DDBJ whole genome shotgun (WGS) entry which is preliminary data.</text>
</comment>
<dbReference type="AlphaFoldDB" id="A0A364LL57"/>
<sequence>MKNVILAGNAITASIIYGYLSSDDRYQVMGLTVDEEYLDQGGISGLNSIALNRINNEFEPENCAVIMAMGYNDINRSRESMYNRLKEMGYQIETYIHPDARVYTQLPIGEGCIILPCAVVEPYVCIGNNNFIGANVTVAHHSTVSEHCWIASGAVISGKAKIERNTFLGVNSTIVNEVIVGEYNIIGAGALITKNTKASSVHLARSGEELRYSSSDYATYFGV</sequence>
<dbReference type="SUPFAM" id="SSF51161">
    <property type="entry name" value="Trimeric LpxA-like enzymes"/>
    <property type="match status" value="1"/>
</dbReference>
<dbReference type="RefSeq" id="WP_112218824.1">
    <property type="nucleotide sequence ID" value="NZ_MVJN01000003.1"/>
</dbReference>
<evidence type="ECO:0000313" key="3">
    <source>
        <dbReference type="EMBL" id="RAP37467.1"/>
    </source>
</evidence>
<dbReference type="EMBL" id="MVJN01000003">
    <property type="protein sequence ID" value="RAP37467.1"/>
    <property type="molecule type" value="Genomic_DNA"/>
</dbReference>
<dbReference type="Gene3D" id="2.160.10.10">
    <property type="entry name" value="Hexapeptide repeat proteins"/>
    <property type="match status" value="1"/>
</dbReference>
<dbReference type="PANTHER" id="PTHR43300">
    <property type="entry name" value="ACETYLTRANSFERASE"/>
    <property type="match status" value="1"/>
</dbReference>
<comment type="similarity">
    <text evidence="1">Belongs to the transferase hexapeptide repeat family.</text>
</comment>
<proteinExistence type="inferred from homology"/>
<dbReference type="InterPro" id="IPR011004">
    <property type="entry name" value="Trimer_LpxA-like_sf"/>
</dbReference>
<evidence type="ECO:0000256" key="1">
    <source>
        <dbReference type="ARBA" id="ARBA00007274"/>
    </source>
</evidence>
<dbReference type="PANTHER" id="PTHR43300:SF4">
    <property type="entry name" value="ACYL-[ACYL-CARRIER-PROTEIN]--UDP-N-ACETYLGLUCOSAMINE O-ACYLTRANSFERASE"/>
    <property type="match status" value="1"/>
</dbReference>
<dbReference type="InterPro" id="IPR020019">
    <property type="entry name" value="AcTrfase_PglD-like"/>
</dbReference>
<name>A0A364LL57_9GAMM</name>
<accession>A0A364LL57</accession>
<reference evidence="3 4" key="1">
    <citation type="submission" date="2017-02" db="EMBL/GenBank/DDBJ databases">
        <title>Legionella quilivanii strain from human: case report and whole genome sequencing analysis.</title>
        <authorList>
            <person name="Lalancette C."/>
            <person name="Leduc J.-M."/>
            <person name="Levesque S."/>
            <person name="Fournier E."/>
            <person name="Saoud J."/>
            <person name="Faucher S.P."/>
            <person name="Bernard K."/>
            <person name="Martineau C."/>
            <person name="Longtin J."/>
        </authorList>
    </citation>
    <scope>NUCLEOTIDE SEQUENCE [LARGE SCALE GENOMIC DNA]</scope>
    <source>
        <strain evidence="3 4">ID143958</strain>
    </source>
</reference>
<gene>
    <name evidence="3" type="ORF">B1207_04650</name>
</gene>
<organism evidence="3 4">
    <name type="scientific">Legionella quinlivanii</name>
    <dbReference type="NCBI Taxonomy" id="45073"/>
    <lineage>
        <taxon>Bacteria</taxon>
        <taxon>Pseudomonadati</taxon>
        <taxon>Pseudomonadota</taxon>
        <taxon>Gammaproteobacteria</taxon>
        <taxon>Legionellales</taxon>
        <taxon>Legionellaceae</taxon>
        <taxon>Legionella</taxon>
    </lineage>
</organism>
<evidence type="ECO:0008006" key="5">
    <source>
        <dbReference type="Google" id="ProtNLM"/>
    </source>
</evidence>
<evidence type="ECO:0000256" key="2">
    <source>
        <dbReference type="PIRSR" id="PIRSR620019-2"/>
    </source>
</evidence>
<dbReference type="InterPro" id="IPR050179">
    <property type="entry name" value="Trans_hexapeptide_repeat"/>
</dbReference>
<dbReference type="Pfam" id="PF00132">
    <property type="entry name" value="Hexapep"/>
    <property type="match status" value="2"/>
</dbReference>
<protein>
    <recommendedName>
        <fullName evidence="5">Acetyltransferase</fullName>
    </recommendedName>
</protein>
<dbReference type="Proteomes" id="UP000249458">
    <property type="component" value="Unassembled WGS sequence"/>
</dbReference>
<dbReference type="InterPro" id="IPR001451">
    <property type="entry name" value="Hexapep"/>
</dbReference>
<evidence type="ECO:0000313" key="4">
    <source>
        <dbReference type="Proteomes" id="UP000249458"/>
    </source>
</evidence>
<dbReference type="CDD" id="cd03360">
    <property type="entry name" value="LbH_AT_putative"/>
    <property type="match status" value="1"/>
</dbReference>